<feature type="domain" description="Ig-like" evidence="3">
    <location>
        <begin position="69"/>
        <end position="169"/>
    </location>
</feature>
<dbReference type="SUPFAM" id="SSF48726">
    <property type="entry name" value="Immunoglobulin"/>
    <property type="match status" value="2"/>
</dbReference>
<dbReference type="InterPro" id="IPR037448">
    <property type="entry name" value="Zig-8"/>
</dbReference>
<name>A0A7M7KNN9_VARDE</name>
<evidence type="ECO:0000259" key="3">
    <source>
        <dbReference type="PROSITE" id="PS50835"/>
    </source>
</evidence>
<dbReference type="InterPro" id="IPR003598">
    <property type="entry name" value="Ig_sub2"/>
</dbReference>
<dbReference type="CDD" id="cd00096">
    <property type="entry name" value="Ig"/>
    <property type="match status" value="1"/>
</dbReference>
<dbReference type="GO" id="GO:0050808">
    <property type="term" value="P:synapse organization"/>
    <property type="evidence" value="ECO:0007669"/>
    <property type="project" value="TreeGrafter"/>
</dbReference>
<evidence type="ECO:0000313" key="4">
    <source>
        <dbReference type="EnsemblMetazoa" id="XP_022669638"/>
    </source>
</evidence>
<evidence type="ECO:0000256" key="2">
    <source>
        <dbReference type="SAM" id="Phobius"/>
    </source>
</evidence>
<keyword evidence="2" id="KW-1133">Transmembrane helix</keyword>
<keyword evidence="2" id="KW-0472">Membrane</keyword>
<feature type="domain" description="Ig-like" evidence="3">
    <location>
        <begin position="189"/>
        <end position="317"/>
    </location>
</feature>
<dbReference type="InterPro" id="IPR007110">
    <property type="entry name" value="Ig-like_dom"/>
</dbReference>
<dbReference type="RefSeq" id="XP_022669638.1">
    <property type="nucleotide sequence ID" value="XM_022813903.1"/>
</dbReference>
<dbReference type="PANTHER" id="PTHR23279">
    <property type="entry name" value="DEFECTIVE PROBOSCIS EXTENSION RESPONSE DPR -RELATED"/>
    <property type="match status" value="1"/>
</dbReference>
<evidence type="ECO:0000256" key="1">
    <source>
        <dbReference type="SAM" id="MobiDB-lite"/>
    </source>
</evidence>
<reference evidence="4" key="1">
    <citation type="submission" date="2021-01" db="UniProtKB">
        <authorList>
            <consortium name="EnsemblMetazoa"/>
        </authorList>
    </citation>
    <scope>IDENTIFICATION</scope>
</reference>
<dbReference type="InterPro" id="IPR013106">
    <property type="entry name" value="Ig_V-set"/>
</dbReference>
<dbReference type="InterPro" id="IPR013783">
    <property type="entry name" value="Ig-like_fold"/>
</dbReference>
<evidence type="ECO:0000313" key="5">
    <source>
        <dbReference type="Proteomes" id="UP000594260"/>
    </source>
</evidence>
<dbReference type="InterPro" id="IPR003599">
    <property type="entry name" value="Ig_sub"/>
</dbReference>
<dbReference type="PANTHER" id="PTHR23279:SF36">
    <property type="entry name" value="DEFECTIVE PROBOSCIS EXTENSION RESPONSE 9, ISOFORM A"/>
    <property type="match status" value="1"/>
</dbReference>
<dbReference type="InParanoid" id="A0A7M7KNN9"/>
<dbReference type="InterPro" id="IPR036179">
    <property type="entry name" value="Ig-like_dom_sf"/>
</dbReference>
<dbReference type="KEGG" id="vde:111253832"/>
<dbReference type="Gene3D" id="2.60.40.10">
    <property type="entry name" value="Immunoglobulins"/>
    <property type="match status" value="2"/>
</dbReference>
<dbReference type="GeneID" id="111253832"/>
<proteinExistence type="predicted"/>
<dbReference type="SMART" id="SM00406">
    <property type="entry name" value="IGv"/>
    <property type="match status" value="1"/>
</dbReference>
<keyword evidence="5" id="KW-1185">Reference proteome</keyword>
<dbReference type="AlphaFoldDB" id="A0A7M7KNN9"/>
<sequence length="331" mass="36815">MNVARMRSRCTTRFIVLRPMALFMILYQIVFVSALIGWTNSTNYDHNVLTPGIVKTYRRLPSYFIKMLPHFDNSTASEVVANTGKDVFLPCSVRHLGDRTVSWIRRLSSGTLNVLTVGRHTYTMESRVQSAHIDNFESWNLQIRDVRPEDAGVYECQVSTTPKISRFVTLRVVESRATIIGGPLLYVNGGSVLRLTCLVDGALSSVLLATPAPTSSLSSSTTSSSPFTSSRSSGQTEFIFWSRNGKLLNYDQDQRQKVTVMLPPSAKTDQISGTKEVNQADSERRRLESRLEIFSVGPADSGNYTCQPSHSGPDVIQVFVIVNSEYPSINT</sequence>
<dbReference type="OrthoDB" id="6506983at2759"/>
<dbReference type="SMART" id="SM00408">
    <property type="entry name" value="IGc2"/>
    <property type="match status" value="2"/>
</dbReference>
<dbReference type="Proteomes" id="UP000594260">
    <property type="component" value="Unplaced"/>
</dbReference>
<keyword evidence="2" id="KW-0812">Transmembrane</keyword>
<dbReference type="Pfam" id="PF07686">
    <property type="entry name" value="V-set"/>
    <property type="match status" value="1"/>
</dbReference>
<accession>A0A7M7KNN9</accession>
<dbReference type="EnsemblMetazoa" id="XM_022813903">
    <property type="protein sequence ID" value="XP_022669638"/>
    <property type="gene ID" value="LOC111253832"/>
</dbReference>
<dbReference type="SMART" id="SM00409">
    <property type="entry name" value="IG"/>
    <property type="match status" value="2"/>
</dbReference>
<feature type="transmembrane region" description="Helical" evidence="2">
    <location>
        <begin position="20"/>
        <end position="38"/>
    </location>
</feature>
<dbReference type="PROSITE" id="PS50835">
    <property type="entry name" value="IG_LIKE"/>
    <property type="match status" value="2"/>
</dbReference>
<protein>
    <recommendedName>
        <fullName evidence="3">Ig-like domain-containing protein</fullName>
    </recommendedName>
</protein>
<dbReference type="OMA" id="MIESEHT"/>
<dbReference type="GO" id="GO:0032589">
    <property type="term" value="C:neuron projection membrane"/>
    <property type="evidence" value="ECO:0007669"/>
    <property type="project" value="TreeGrafter"/>
</dbReference>
<feature type="region of interest" description="Disordered" evidence="1">
    <location>
        <begin position="212"/>
        <end position="232"/>
    </location>
</feature>
<organism evidence="4 5">
    <name type="scientific">Varroa destructor</name>
    <name type="common">Honeybee mite</name>
    <dbReference type="NCBI Taxonomy" id="109461"/>
    <lineage>
        <taxon>Eukaryota</taxon>
        <taxon>Metazoa</taxon>
        <taxon>Ecdysozoa</taxon>
        <taxon>Arthropoda</taxon>
        <taxon>Chelicerata</taxon>
        <taxon>Arachnida</taxon>
        <taxon>Acari</taxon>
        <taxon>Parasitiformes</taxon>
        <taxon>Mesostigmata</taxon>
        <taxon>Gamasina</taxon>
        <taxon>Dermanyssoidea</taxon>
        <taxon>Varroidae</taxon>
        <taxon>Varroa</taxon>
    </lineage>
</organism>